<keyword evidence="2" id="KW-1185">Reference proteome</keyword>
<dbReference type="Proteomes" id="UP001472866">
    <property type="component" value="Chromosome 02"/>
</dbReference>
<sequence>MSSAWQERNYKGLQSEYNKKFLPFETQHRNQYGPKTSYKKGESHFYNSTTSRTDYRAWPTKAVYHGKKHDYRHFNAEFDYDTTYGYDFADKTESAAGRYDPDKNINTMRNKFVKESVAEPLRGNSTNKEDYVDWKVTTTVEPKKPRLGGNAIHNLDFTAKSLYQDDFRKWPLQRTVNKKHEVERSGKRF</sequence>
<gene>
    <name evidence="1" type="ORF">HKI87_02g16520</name>
</gene>
<dbReference type="EMBL" id="CP151502">
    <property type="protein sequence ID" value="WZN60124.1"/>
    <property type="molecule type" value="Genomic_DNA"/>
</dbReference>
<organism evidence="1 2">
    <name type="scientific">Chloropicon roscoffensis</name>
    <dbReference type="NCBI Taxonomy" id="1461544"/>
    <lineage>
        <taxon>Eukaryota</taxon>
        <taxon>Viridiplantae</taxon>
        <taxon>Chlorophyta</taxon>
        <taxon>Chloropicophyceae</taxon>
        <taxon>Chloropicales</taxon>
        <taxon>Chloropicaceae</taxon>
        <taxon>Chloropicon</taxon>
    </lineage>
</organism>
<name>A0AAX4P320_9CHLO</name>
<accession>A0AAX4P320</accession>
<evidence type="ECO:0000313" key="1">
    <source>
        <dbReference type="EMBL" id="WZN60124.1"/>
    </source>
</evidence>
<reference evidence="1 2" key="1">
    <citation type="submission" date="2024-03" db="EMBL/GenBank/DDBJ databases">
        <title>Complete genome sequence of the green alga Chloropicon roscoffensis RCC1871.</title>
        <authorList>
            <person name="Lemieux C."/>
            <person name="Pombert J.-F."/>
            <person name="Otis C."/>
            <person name="Turmel M."/>
        </authorList>
    </citation>
    <scope>NUCLEOTIDE SEQUENCE [LARGE SCALE GENOMIC DNA]</scope>
    <source>
        <strain evidence="1 2">RCC1871</strain>
    </source>
</reference>
<proteinExistence type="predicted"/>
<evidence type="ECO:0000313" key="2">
    <source>
        <dbReference type="Proteomes" id="UP001472866"/>
    </source>
</evidence>
<protein>
    <submittedName>
        <fullName evidence="1">Uncharacterized protein</fullName>
    </submittedName>
</protein>
<dbReference type="AlphaFoldDB" id="A0AAX4P320"/>